<comment type="function">
    <text evidence="6">Quinone reductase that provides resistance to thiol-specific stress caused by electrophilic quinones.</text>
</comment>
<dbReference type="Gene3D" id="3.40.50.360">
    <property type="match status" value="1"/>
</dbReference>
<comment type="subunit">
    <text evidence="6">Homodimer.</text>
</comment>
<evidence type="ECO:0000256" key="5">
    <source>
        <dbReference type="ARBA" id="ARBA00048542"/>
    </source>
</evidence>
<dbReference type="RefSeq" id="WP_129722672.1">
    <property type="nucleotide sequence ID" value="NZ_CP101808.1"/>
</dbReference>
<keyword evidence="2 6" id="KW-0288">FMN</keyword>
<comment type="function">
    <text evidence="6">Also exhibits azoreductase activity. Catalyzes the reductive cleavage of the azo bond in aromatic azo compounds to the corresponding amines.</text>
</comment>
<gene>
    <name evidence="6" type="primary">azoR</name>
    <name evidence="8" type="ORF">NPA09_00050</name>
</gene>
<evidence type="ECO:0000256" key="6">
    <source>
        <dbReference type="HAMAP-Rule" id="MF_01216"/>
    </source>
</evidence>
<dbReference type="NCBIfam" id="NF002370">
    <property type="entry name" value="PRK01355.1"/>
    <property type="match status" value="1"/>
</dbReference>
<dbReference type="EC" id="1.7.1.17" evidence="6"/>
<dbReference type="InterPro" id="IPR023048">
    <property type="entry name" value="NADH:quinone_OxRdtase_FMN_depd"/>
</dbReference>
<dbReference type="InterPro" id="IPR029039">
    <property type="entry name" value="Flavoprotein-like_sf"/>
</dbReference>
<dbReference type="InterPro" id="IPR003680">
    <property type="entry name" value="Flavodoxin_fold"/>
</dbReference>
<evidence type="ECO:0000256" key="3">
    <source>
        <dbReference type="ARBA" id="ARBA00023002"/>
    </source>
</evidence>
<reference evidence="8" key="1">
    <citation type="submission" date="2022-07" db="EMBL/GenBank/DDBJ databases">
        <title>Complete genome of Mycoplasma equigenitalium type strain T37.</title>
        <authorList>
            <person name="Spergser J."/>
        </authorList>
    </citation>
    <scope>NUCLEOTIDE SEQUENCE</scope>
    <source>
        <strain evidence="8">T37</strain>
    </source>
</reference>
<comment type="catalytic activity">
    <reaction evidence="6">
        <text>2 a quinone + NADH + H(+) = 2 a 1,4-benzosemiquinone + NAD(+)</text>
        <dbReference type="Rhea" id="RHEA:65952"/>
        <dbReference type="ChEBI" id="CHEBI:15378"/>
        <dbReference type="ChEBI" id="CHEBI:57540"/>
        <dbReference type="ChEBI" id="CHEBI:57945"/>
        <dbReference type="ChEBI" id="CHEBI:132124"/>
        <dbReference type="ChEBI" id="CHEBI:134225"/>
    </reaction>
</comment>
<dbReference type="PANTHER" id="PTHR43741:SF4">
    <property type="entry name" value="FMN-DEPENDENT NADH:QUINONE OXIDOREDUCTASE"/>
    <property type="match status" value="1"/>
</dbReference>
<comment type="similarity">
    <text evidence="6">Belongs to the azoreductase type 1 family.</text>
</comment>
<evidence type="ECO:0000313" key="8">
    <source>
        <dbReference type="EMBL" id="UUD36963.1"/>
    </source>
</evidence>
<keyword evidence="3 6" id="KW-0560">Oxidoreductase</keyword>
<sequence>MKKVLFIKSSIVTDENSVTTNLLKAFEKKYLEKNPKDKIVWLDLNEENLIALTSKNMSSYFNEKADAYINQLKDVDKLVVAAPMYNFNVPATLKIYIDMIAQANKTFTYKYAGKNRSKGLLENLSVEIITSQGAPIDWYPWANIPQFLSSFFEFLGMKVHGSIQFAGAKVAGFELTKLNFDELVKKDASSF</sequence>
<dbReference type="PANTHER" id="PTHR43741">
    <property type="entry name" value="FMN-DEPENDENT NADH-AZOREDUCTASE 1"/>
    <property type="match status" value="1"/>
</dbReference>
<evidence type="ECO:0000313" key="9">
    <source>
        <dbReference type="Proteomes" id="UP001059576"/>
    </source>
</evidence>
<feature type="domain" description="Flavodoxin-like fold" evidence="7">
    <location>
        <begin position="2"/>
        <end position="169"/>
    </location>
</feature>
<protein>
    <recommendedName>
        <fullName evidence="6">FMN dependent NADH:quinone oxidoreductase</fullName>
        <ecNumber evidence="6">1.6.5.-</ecNumber>
    </recommendedName>
    <alternativeName>
        <fullName evidence="6">Azo-dye reductase</fullName>
    </alternativeName>
    <alternativeName>
        <fullName evidence="6">FMN-dependent NADH-azo compound oxidoreductase</fullName>
    </alternativeName>
    <alternativeName>
        <fullName evidence="6">FMN-dependent NADH-azoreductase</fullName>
        <ecNumber evidence="6">1.7.1.17</ecNumber>
    </alternativeName>
</protein>
<keyword evidence="9" id="KW-1185">Reference proteome</keyword>
<keyword evidence="1 6" id="KW-0285">Flavoprotein</keyword>
<dbReference type="EMBL" id="CP101808">
    <property type="protein sequence ID" value="UUD36963.1"/>
    <property type="molecule type" value="Genomic_DNA"/>
</dbReference>
<evidence type="ECO:0000259" key="7">
    <source>
        <dbReference type="Pfam" id="PF02525"/>
    </source>
</evidence>
<organism evidence="8 9">
    <name type="scientific">Mycoplasmopsis equigenitalium</name>
    <dbReference type="NCBI Taxonomy" id="114883"/>
    <lineage>
        <taxon>Bacteria</taxon>
        <taxon>Bacillati</taxon>
        <taxon>Mycoplasmatota</taxon>
        <taxon>Mycoplasmoidales</taxon>
        <taxon>Metamycoplasmataceae</taxon>
        <taxon>Mycoplasmopsis</taxon>
    </lineage>
</organism>
<comment type="cofactor">
    <cofactor evidence="6">
        <name>FMN</name>
        <dbReference type="ChEBI" id="CHEBI:58210"/>
    </cofactor>
    <text evidence="6">Binds 1 FMN per subunit.</text>
</comment>
<keyword evidence="4 6" id="KW-0520">NAD</keyword>
<feature type="binding site" evidence="6">
    <location>
        <position position="10"/>
    </location>
    <ligand>
        <name>FMN</name>
        <dbReference type="ChEBI" id="CHEBI:58210"/>
    </ligand>
</feature>
<dbReference type="Proteomes" id="UP001059576">
    <property type="component" value="Chromosome"/>
</dbReference>
<dbReference type="EC" id="1.6.5.-" evidence="6"/>
<evidence type="ECO:0000256" key="4">
    <source>
        <dbReference type="ARBA" id="ARBA00023027"/>
    </source>
</evidence>
<proteinExistence type="inferred from homology"/>
<dbReference type="GO" id="GO:0016491">
    <property type="term" value="F:oxidoreductase activity"/>
    <property type="evidence" value="ECO:0007669"/>
    <property type="project" value="UniProtKB-KW"/>
</dbReference>
<name>A0ABY5J2G7_9BACT</name>
<dbReference type="HAMAP" id="MF_01216">
    <property type="entry name" value="Azoreductase_type1"/>
    <property type="match status" value="1"/>
</dbReference>
<accession>A0ABY5J2G7</accession>
<dbReference type="InterPro" id="IPR050104">
    <property type="entry name" value="FMN-dep_NADH:Q_OxRdtase_AzoR1"/>
</dbReference>
<dbReference type="SUPFAM" id="SSF52218">
    <property type="entry name" value="Flavoproteins"/>
    <property type="match status" value="1"/>
</dbReference>
<evidence type="ECO:0000256" key="2">
    <source>
        <dbReference type="ARBA" id="ARBA00022643"/>
    </source>
</evidence>
<evidence type="ECO:0000256" key="1">
    <source>
        <dbReference type="ARBA" id="ARBA00022630"/>
    </source>
</evidence>
<comment type="caution">
    <text evidence="6">Lacks conserved residue(s) required for the propagation of feature annotation.</text>
</comment>
<dbReference type="Pfam" id="PF02525">
    <property type="entry name" value="Flavodoxin_2"/>
    <property type="match status" value="1"/>
</dbReference>
<comment type="catalytic activity">
    <reaction evidence="5">
        <text>N,N-dimethyl-1,4-phenylenediamine + anthranilate + 2 NAD(+) = 2-(4-dimethylaminophenyl)diazenylbenzoate + 2 NADH + 2 H(+)</text>
        <dbReference type="Rhea" id="RHEA:55872"/>
        <dbReference type="ChEBI" id="CHEBI:15378"/>
        <dbReference type="ChEBI" id="CHEBI:15783"/>
        <dbReference type="ChEBI" id="CHEBI:16567"/>
        <dbReference type="ChEBI" id="CHEBI:57540"/>
        <dbReference type="ChEBI" id="CHEBI:57945"/>
        <dbReference type="ChEBI" id="CHEBI:71579"/>
        <dbReference type="EC" id="1.7.1.17"/>
    </reaction>
    <physiologicalReaction direction="right-to-left" evidence="5">
        <dbReference type="Rhea" id="RHEA:55874"/>
    </physiologicalReaction>
</comment>
<feature type="binding site" evidence="6">
    <location>
        <begin position="84"/>
        <end position="87"/>
    </location>
    <ligand>
        <name>FMN</name>
        <dbReference type="ChEBI" id="CHEBI:58210"/>
    </ligand>
</feature>